<evidence type="ECO:0000313" key="4">
    <source>
        <dbReference type="Proteomes" id="UP000005408"/>
    </source>
</evidence>
<dbReference type="CDD" id="cd00104">
    <property type="entry name" value="KAZAL_FS"/>
    <property type="match status" value="1"/>
</dbReference>
<feature type="signal peptide" evidence="1">
    <location>
        <begin position="1"/>
        <end position="20"/>
    </location>
</feature>
<reference evidence="3" key="1">
    <citation type="submission" date="2022-08" db="UniProtKB">
        <authorList>
            <consortium name="EnsemblMetazoa"/>
        </authorList>
    </citation>
    <scope>IDENTIFICATION</scope>
    <source>
        <strain evidence="3">05x7-T-G4-1.051#20</strain>
    </source>
</reference>
<sequence>MAACTLRFLALCVYLSLAASALVHEFHQPSEINNGKTLVVESKPEKAIPLKVVGGNPLTRNSCSKKCGHHHYRPVCGTDGQTYSSPCMADCYGVEEECNHQCPCHAHPMCPCGSEVDPVCGSDGLTYTNPCWALCASKNVMCTGPCPCEPTTTPTAPANCTCPESTGLVCGSDDVTYTGECQANCRYFVVVKFSFTFISG</sequence>
<organism evidence="3 4">
    <name type="scientific">Magallana gigas</name>
    <name type="common">Pacific oyster</name>
    <name type="synonym">Crassostrea gigas</name>
    <dbReference type="NCBI Taxonomy" id="29159"/>
    <lineage>
        <taxon>Eukaryota</taxon>
        <taxon>Metazoa</taxon>
        <taxon>Spiralia</taxon>
        <taxon>Lophotrochozoa</taxon>
        <taxon>Mollusca</taxon>
        <taxon>Bivalvia</taxon>
        <taxon>Autobranchia</taxon>
        <taxon>Pteriomorphia</taxon>
        <taxon>Ostreida</taxon>
        <taxon>Ostreoidea</taxon>
        <taxon>Ostreidae</taxon>
        <taxon>Magallana</taxon>
    </lineage>
</organism>
<evidence type="ECO:0000259" key="2">
    <source>
        <dbReference type="PROSITE" id="PS51465"/>
    </source>
</evidence>
<dbReference type="InterPro" id="IPR053265">
    <property type="entry name" value="Serpin"/>
</dbReference>
<dbReference type="InterPro" id="IPR002350">
    <property type="entry name" value="Kazal_dom"/>
</dbReference>
<dbReference type="InterPro" id="IPR036058">
    <property type="entry name" value="Kazal_dom_sf"/>
</dbReference>
<protein>
    <recommendedName>
        <fullName evidence="2">Kazal-like domain-containing protein</fullName>
    </recommendedName>
</protein>
<accession>A0A8W8J628</accession>
<evidence type="ECO:0000256" key="1">
    <source>
        <dbReference type="SAM" id="SignalP"/>
    </source>
</evidence>
<name>A0A8W8J628_MAGGI</name>
<feature type="domain" description="Kazal-like" evidence="2">
    <location>
        <begin position="92"/>
        <end position="147"/>
    </location>
</feature>
<evidence type="ECO:0000313" key="3">
    <source>
        <dbReference type="EnsemblMetazoa" id="G16985.14:cds"/>
    </source>
</evidence>
<dbReference type="PANTHER" id="PTHR21131">
    <property type="entry name" value="SERINE-TYPE ENDOPEPTIDASE INHIBITOR"/>
    <property type="match status" value="1"/>
</dbReference>
<proteinExistence type="predicted"/>
<dbReference type="EnsemblMetazoa" id="G16985.14">
    <property type="protein sequence ID" value="G16985.14:cds"/>
    <property type="gene ID" value="G16985"/>
</dbReference>
<dbReference type="Pfam" id="PF07648">
    <property type="entry name" value="Kazal_2"/>
    <property type="match status" value="3"/>
</dbReference>
<dbReference type="SMART" id="SM00280">
    <property type="entry name" value="KAZAL"/>
    <property type="match status" value="3"/>
</dbReference>
<dbReference type="PANTHER" id="PTHR21131:SF0">
    <property type="entry name" value="GEO10195P1-RELATED"/>
    <property type="match status" value="1"/>
</dbReference>
<feature type="chain" id="PRO_5042430976" description="Kazal-like domain-containing protein" evidence="1">
    <location>
        <begin position="21"/>
        <end position="200"/>
    </location>
</feature>
<dbReference type="SUPFAM" id="SSF100895">
    <property type="entry name" value="Kazal-type serine protease inhibitors"/>
    <property type="match status" value="3"/>
</dbReference>
<dbReference type="EnsemblMetazoa" id="G16985.6">
    <property type="protein sequence ID" value="G16985.6:cds"/>
    <property type="gene ID" value="G16985"/>
</dbReference>
<dbReference type="Proteomes" id="UP000005408">
    <property type="component" value="Unassembled WGS sequence"/>
</dbReference>
<feature type="domain" description="Kazal-like" evidence="2">
    <location>
        <begin position="57"/>
        <end position="91"/>
    </location>
</feature>
<feature type="domain" description="Kazal-like" evidence="2">
    <location>
        <begin position="154"/>
        <end position="200"/>
    </location>
</feature>
<keyword evidence="1" id="KW-0732">Signal</keyword>
<dbReference type="PROSITE" id="PS51465">
    <property type="entry name" value="KAZAL_2"/>
    <property type="match status" value="3"/>
</dbReference>
<dbReference type="PROSITE" id="PS00282">
    <property type="entry name" value="KAZAL_1"/>
    <property type="match status" value="2"/>
</dbReference>
<dbReference type="Gene3D" id="3.30.60.30">
    <property type="match status" value="3"/>
</dbReference>
<keyword evidence="4" id="KW-1185">Reference proteome</keyword>
<dbReference type="AlphaFoldDB" id="A0A8W8J628"/>